<proteinExistence type="predicted"/>
<dbReference type="EMBL" id="JAOVZO020000014">
    <property type="protein sequence ID" value="MDC8012717.1"/>
    <property type="molecule type" value="Genomic_DNA"/>
</dbReference>
<dbReference type="RefSeq" id="WP_263544950.1">
    <property type="nucleotide sequence ID" value="NZ_JAOVZO020000014.1"/>
</dbReference>
<dbReference type="Proteomes" id="UP001139971">
    <property type="component" value="Unassembled WGS sequence"/>
</dbReference>
<name>A0A9X4BIZ0_9GAMM</name>
<sequence length="119" mass="12813">MTKYATGRKNPSPRAKQICTTATCCAGRAGAFHAIYTFEHVTGAGLLAVKGIRIIFQVVNGDEAVSVQSSRIVPMDQLSDVDAFEATAGRYARRFWDSFDALRPSFGDVETALSPRPGA</sequence>
<accession>A0A9X4BIZ0</accession>
<dbReference type="AlphaFoldDB" id="A0A9X4BIZ0"/>
<organism evidence="1 2">
    <name type="scientific">Tahibacter soli</name>
    <dbReference type="NCBI Taxonomy" id="2983605"/>
    <lineage>
        <taxon>Bacteria</taxon>
        <taxon>Pseudomonadati</taxon>
        <taxon>Pseudomonadota</taxon>
        <taxon>Gammaproteobacteria</taxon>
        <taxon>Lysobacterales</taxon>
        <taxon>Rhodanobacteraceae</taxon>
        <taxon>Tahibacter</taxon>
    </lineage>
</organism>
<evidence type="ECO:0000313" key="1">
    <source>
        <dbReference type="EMBL" id="MDC8012717.1"/>
    </source>
</evidence>
<evidence type="ECO:0000313" key="2">
    <source>
        <dbReference type="Proteomes" id="UP001139971"/>
    </source>
</evidence>
<protein>
    <submittedName>
        <fullName evidence="1">Uncharacterized protein</fullName>
    </submittedName>
</protein>
<gene>
    <name evidence="1" type="ORF">OD750_009170</name>
</gene>
<reference evidence="1" key="1">
    <citation type="submission" date="2023-02" db="EMBL/GenBank/DDBJ databases">
        <title>Tahibacter soli sp. nov. isolated from soil.</title>
        <authorList>
            <person name="Baek J.H."/>
            <person name="Lee J.K."/>
            <person name="Choi D.G."/>
            <person name="Jeon C.O."/>
        </authorList>
    </citation>
    <scope>NUCLEOTIDE SEQUENCE</scope>
    <source>
        <strain evidence="1">BL</strain>
    </source>
</reference>
<keyword evidence="2" id="KW-1185">Reference proteome</keyword>
<comment type="caution">
    <text evidence="1">The sequence shown here is derived from an EMBL/GenBank/DDBJ whole genome shotgun (WGS) entry which is preliminary data.</text>
</comment>